<accession>A0A0U3HKT1</accession>
<dbReference type="AlphaFoldDB" id="A0A0U3HKT1"/>
<dbReference type="Proteomes" id="UP000060043">
    <property type="component" value="Chromosome"/>
</dbReference>
<evidence type="ECO:0000313" key="1">
    <source>
        <dbReference type="EMBL" id="ALU28812.1"/>
    </source>
</evidence>
<name>A0A0U3HKT1_9CREN</name>
<evidence type="ECO:0000313" key="2">
    <source>
        <dbReference type="EMBL" id="ALU31532.1"/>
    </source>
</evidence>
<dbReference type="GeneID" id="14551448"/>
<evidence type="ECO:0000313" key="4">
    <source>
        <dbReference type="Proteomes" id="UP000065473"/>
    </source>
</evidence>
<dbReference type="RefSeq" id="WP_011277801.1">
    <property type="nucleotide sequence ID" value="NZ_BHWZ01000001.1"/>
</dbReference>
<dbReference type="EMBL" id="CP013695">
    <property type="protein sequence ID" value="ALU31532.1"/>
    <property type="molecule type" value="Genomic_DNA"/>
</dbReference>
<gene>
    <name evidence="1" type="ORF">ATY89_01755</name>
    <name evidence="2" type="ORF">ATZ20_04790</name>
</gene>
<dbReference type="EMBL" id="CP013694">
    <property type="protein sequence ID" value="ALU28812.1"/>
    <property type="molecule type" value="Genomic_DNA"/>
</dbReference>
<protein>
    <submittedName>
        <fullName evidence="2">Uncharacterized protein</fullName>
    </submittedName>
</protein>
<sequence>MNNSSLASEFLTRSFRDLSDCKKAFEEGDLLGSLRRMYELVENISFSMLVLYGFYYKGSHKAQFLELLRGKASEKENKLIDELELLEQRLYALLLVEESSLKMYSILARNIDVKALIKKVEDLFELANTVFDEFHS</sequence>
<dbReference type="Proteomes" id="UP000065473">
    <property type="component" value="Chromosome"/>
</dbReference>
<dbReference type="OMA" id="VFDEFHS"/>
<dbReference type="PaxDb" id="1435377-SUSAZ_04295"/>
<organism evidence="2 3">
    <name type="scientific">Sulfolobus acidocaldarius</name>
    <dbReference type="NCBI Taxonomy" id="2285"/>
    <lineage>
        <taxon>Archaea</taxon>
        <taxon>Thermoproteota</taxon>
        <taxon>Thermoprotei</taxon>
        <taxon>Sulfolobales</taxon>
        <taxon>Sulfolobaceae</taxon>
        <taxon>Sulfolobus</taxon>
    </lineage>
</organism>
<reference evidence="3 4" key="1">
    <citation type="submission" date="2015-12" db="EMBL/GenBank/DDBJ databases">
        <title>A stable core within a dynamic pangenome in Sulfolobus acidocaldarius.</title>
        <authorList>
            <person name="Anderson R."/>
            <person name="Kouris A."/>
            <person name="Seward C."/>
            <person name="Campbell K."/>
            <person name="Whitaker R."/>
        </authorList>
    </citation>
    <scope>NUCLEOTIDE SEQUENCE [LARGE SCALE GENOMIC DNA]</scope>
    <source>
        <strain evidence="1 4">GG12-C01-09</strain>
        <strain evidence="2 3">NG05B_CO5_07</strain>
    </source>
</reference>
<proteinExistence type="predicted"/>
<dbReference type="STRING" id="1435377.SUSAZ_04295"/>
<evidence type="ECO:0000313" key="3">
    <source>
        <dbReference type="Proteomes" id="UP000060043"/>
    </source>
</evidence>
<dbReference type="OrthoDB" id="36388at2157"/>